<evidence type="ECO:0000313" key="2">
    <source>
        <dbReference type="EMBL" id="THH41591.1"/>
    </source>
</evidence>
<dbReference type="CDD" id="cd07067">
    <property type="entry name" value="HP_PGM_like"/>
    <property type="match status" value="1"/>
</dbReference>
<dbReference type="AlphaFoldDB" id="A0A4S4NSZ1"/>
<name>A0A4S4NSZ1_9BACT</name>
<keyword evidence="3" id="KW-1185">Reference proteome</keyword>
<feature type="signal peptide" evidence="1">
    <location>
        <begin position="1"/>
        <end position="23"/>
    </location>
</feature>
<dbReference type="InterPro" id="IPR050275">
    <property type="entry name" value="PGM_Phosphatase"/>
</dbReference>
<dbReference type="Proteomes" id="UP000308528">
    <property type="component" value="Unassembled WGS sequence"/>
</dbReference>
<dbReference type="GO" id="GO:0016791">
    <property type="term" value="F:phosphatase activity"/>
    <property type="evidence" value="ECO:0007669"/>
    <property type="project" value="TreeGrafter"/>
</dbReference>
<accession>A0A4S4NSZ1</accession>
<evidence type="ECO:0000256" key="1">
    <source>
        <dbReference type="SAM" id="SignalP"/>
    </source>
</evidence>
<dbReference type="PROSITE" id="PS51257">
    <property type="entry name" value="PROKAR_LIPOPROTEIN"/>
    <property type="match status" value="1"/>
</dbReference>
<dbReference type="PANTHER" id="PTHR48100:SF1">
    <property type="entry name" value="HISTIDINE PHOSPHATASE FAMILY PROTEIN-RELATED"/>
    <property type="match status" value="1"/>
</dbReference>
<dbReference type="EMBL" id="SRSF01000001">
    <property type="protein sequence ID" value="THH41591.1"/>
    <property type="molecule type" value="Genomic_DNA"/>
</dbReference>
<comment type="caution">
    <text evidence="2">The sequence shown here is derived from an EMBL/GenBank/DDBJ whole genome shotgun (WGS) entry which is preliminary data.</text>
</comment>
<dbReference type="OrthoDB" id="3296006at2"/>
<dbReference type="RefSeq" id="WP_136456435.1">
    <property type="nucleotide sequence ID" value="NZ_SRSF01000001.1"/>
</dbReference>
<sequence length="176" mass="19582">MNTRKSLLLSCLLLIFLSACNPARQQAKAEYGDQAVSTLILVRHAEKQFGHDPELTEEGTLRAQRLADMLRTVELDAVYSSDTKRTRLTAAPAAQQAQLKARLYDPNALNYFARQLRNRHPGETVLVVGHSNTTPELANLLAGTDSIPRFSELDYGNLLIVSLPPIGKARILKLRY</sequence>
<gene>
    <name evidence="2" type="ORF">E4021_03070</name>
</gene>
<reference evidence="2 3" key="1">
    <citation type="submission" date="2019-04" db="EMBL/GenBank/DDBJ databases">
        <title>Lewinella litorea sp. nov., isolated from a marine sand.</title>
        <authorList>
            <person name="Yoon J.-H."/>
        </authorList>
    </citation>
    <scope>NUCLEOTIDE SEQUENCE [LARGE SCALE GENOMIC DNA]</scope>
    <source>
        <strain evidence="2 3">HSMS-39</strain>
    </source>
</reference>
<dbReference type="SMART" id="SM00855">
    <property type="entry name" value="PGAM"/>
    <property type="match status" value="1"/>
</dbReference>
<dbReference type="SUPFAM" id="SSF53254">
    <property type="entry name" value="Phosphoglycerate mutase-like"/>
    <property type="match status" value="1"/>
</dbReference>
<dbReference type="Pfam" id="PF00300">
    <property type="entry name" value="His_Phos_1"/>
    <property type="match status" value="1"/>
</dbReference>
<evidence type="ECO:0000313" key="3">
    <source>
        <dbReference type="Proteomes" id="UP000308528"/>
    </source>
</evidence>
<dbReference type="PANTHER" id="PTHR48100">
    <property type="entry name" value="BROAD-SPECIFICITY PHOSPHATASE YOR283W-RELATED"/>
    <property type="match status" value="1"/>
</dbReference>
<protein>
    <submittedName>
        <fullName evidence="2">Histidine phosphatase family protein</fullName>
    </submittedName>
</protein>
<organism evidence="2 3">
    <name type="scientific">Neolewinella litorea</name>
    <dbReference type="NCBI Taxonomy" id="2562452"/>
    <lineage>
        <taxon>Bacteria</taxon>
        <taxon>Pseudomonadati</taxon>
        <taxon>Bacteroidota</taxon>
        <taxon>Saprospiria</taxon>
        <taxon>Saprospirales</taxon>
        <taxon>Lewinellaceae</taxon>
        <taxon>Neolewinella</taxon>
    </lineage>
</organism>
<feature type="chain" id="PRO_5020938475" evidence="1">
    <location>
        <begin position="24"/>
        <end position="176"/>
    </location>
</feature>
<dbReference type="Gene3D" id="3.40.50.1240">
    <property type="entry name" value="Phosphoglycerate mutase-like"/>
    <property type="match status" value="1"/>
</dbReference>
<proteinExistence type="predicted"/>
<dbReference type="InterPro" id="IPR013078">
    <property type="entry name" value="His_Pase_superF_clade-1"/>
</dbReference>
<dbReference type="GO" id="GO:0005737">
    <property type="term" value="C:cytoplasm"/>
    <property type="evidence" value="ECO:0007669"/>
    <property type="project" value="TreeGrafter"/>
</dbReference>
<dbReference type="InterPro" id="IPR029033">
    <property type="entry name" value="His_PPase_superfam"/>
</dbReference>
<keyword evidence="1" id="KW-0732">Signal</keyword>